<keyword evidence="7" id="KW-0813">Transport</keyword>
<feature type="chain" id="PRO_5001996856" description="Small-conductance mechanosensitive channel" evidence="8">
    <location>
        <begin position="31"/>
        <end position="547"/>
    </location>
</feature>
<keyword evidence="7" id="KW-0406">Ion transport</keyword>
<dbReference type="AlphaFoldDB" id="A0A0A2WP50"/>
<dbReference type="eggNOG" id="COG0668">
    <property type="taxonomic scope" value="Bacteria"/>
</dbReference>
<dbReference type="InterPro" id="IPR023408">
    <property type="entry name" value="MscS_beta-dom_sf"/>
</dbReference>
<organism evidence="11 12">
    <name type="scientific">Lysobacter dokdonensis DS-58</name>
    <dbReference type="NCBI Taxonomy" id="1300345"/>
    <lineage>
        <taxon>Bacteria</taxon>
        <taxon>Pseudomonadati</taxon>
        <taxon>Pseudomonadota</taxon>
        <taxon>Gammaproteobacteria</taxon>
        <taxon>Lysobacterales</taxon>
        <taxon>Lysobacteraceae</taxon>
        <taxon>Noviluteimonas</taxon>
    </lineage>
</organism>
<evidence type="ECO:0000313" key="12">
    <source>
        <dbReference type="Proteomes" id="UP000030518"/>
    </source>
</evidence>
<keyword evidence="6 7" id="KW-0472">Membrane</keyword>
<feature type="transmembrane region" description="Helical" evidence="7">
    <location>
        <begin position="349"/>
        <end position="376"/>
    </location>
</feature>
<dbReference type="PANTHER" id="PTHR30221">
    <property type="entry name" value="SMALL-CONDUCTANCE MECHANOSENSITIVE CHANNEL"/>
    <property type="match status" value="1"/>
</dbReference>
<keyword evidence="3" id="KW-1003">Cell membrane</keyword>
<dbReference type="SUPFAM" id="SSF82689">
    <property type="entry name" value="Mechanosensitive channel protein MscS (YggB), C-terminal domain"/>
    <property type="match status" value="1"/>
</dbReference>
<dbReference type="Pfam" id="PF21082">
    <property type="entry name" value="MS_channel_3rd"/>
    <property type="match status" value="1"/>
</dbReference>
<dbReference type="Gene3D" id="1.10.287.1260">
    <property type="match status" value="1"/>
</dbReference>
<comment type="similarity">
    <text evidence="2 7">Belongs to the MscS (TC 1.A.23) family.</text>
</comment>
<dbReference type="SUPFAM" id="SSF50182">
    <property type="entry name" value="Sm-like ribonucleoproteins"/>
    <property type="match status" value="1"/>
</dbReference>
<proteinExistence type="inferred from homology"/>
<evidence type="ECO:0000259" key="9">
    <source>
        <dbReference type="Pfam" id="PF00924"/>
    </source>
</evidence>
<keyword evidence="12" id="KW-1185">Reference proteome</keyword>
<dbReference type="Pfam" id="PF00924">
    <property type="entry name" value="MS_channel_2nd"/>
    <property type="match status" value="1"/>
</dbReference>
<comment type="caution">
    <text evidence="11">The sequence shown here is derived from an EMBL/GenBank/DDBJ whole genome shotgun (WGS) entry which is preliminary data.</text>
</comment>
<dbReference type="InterPro" id="IPR045275">
    <property type="entry name" value="MscS_archaea/bacteria_type"/>
</dbReference>
<feature type="domain" description="Mechanosensitive ion channel MscS C-terminal" evidence="10">
    <location>
        <begin position="441"/>
        <end position="521"/>
    </location>
</feature>
<keyword evidence="7" id="KW-0407">Ion channel</keyword>
<sequence>MRGRTSIGRIGWLRGLALACVVLVAGLAHATPATSVPTPATTAPAASLQDTATARFFNRDIVTFRSRFLGNTPQMRARAAEANIERIVEHHGVAKATSQDAPQGVVILLDGQLVTVVTPADVDTLRNETLAGARDAILARLTDAVRASETARAPARLARGIGWSLIATVAMLLGLWILRWSLARLRSRVDAWATARLTRIPNESARQMALAFLASGRGLARVFAWILVLFVIEEWLRFCFAQFVWTQPWAGAMTQWMAGRLSKWGNAILHAVPGLVTAIVILLVARVFVQAIRLAFQGVEHGRFRLVGIDSQLAEPTRKIVVAIVWLFALAMAYPYLPGAETDAFKGLSLFVGLMVSLGASSIVGQAAGGFTLLYSRMMSVGDVVRVGDVEGTVQQIALFTTRIRTPLGVEVSFPNSVVMAGKLENLSRAPEGPGVWLQAVVVIGYDVPWRQVHRLLLDAARGTPDVIETPPPMVLQTALGDFGIEYRLRARIGDVQQRWIALSALHAQIQDVFNGAGVQIMTPHYEGDPETAKVVPRAHWEGSADG</sequence>
<dbReference type="EMBL" id="JRKJ01000004">
    <property type="protein sequence ID" value="KGQ20055.1"/>
    <property type="molecule type" value="Genomic_DNA"/>
</dbReference>
<evidence type="ECO:0000256" key="7">
    <source>
        <dbReference type="RuleBase" id="RU369025"/>
    </source>
</evidence>
<dbReference type="STRING" id="1300345.LF41_2222"/>
<gene>
    <name evidence="11" type="ORF">LF41_2222</name>
</gene>
<dbReference type="RefSeq" id="WP_052116129.1">
    <property type="nucleotide sequence ID" value="NZ_JRKJ01000004.1"/>
</dbReference>
<feature type="domain" description="Mechanosensitive ion channel MscS" evidence="9">
    <location>
        <begin position="363"/>
        <end position="429"/>
    </location>
</feature>
<accession>A0A0A2WP50</accession>
<dbReference type="Gene3D" id="3.30.70.100">
    <property type="match status" value="1"/>
</dbReference>
<reference evidence="11 12" key="1">
    <citation type="submission" date="2014-09" db="EMBL/GenBank/DDBJ databases">
        <title>Genome sequences of Lysobacter dokdonensis DS-58.</title>
        <authorList>
            <person name="Kim J.F."/>
            <person name="Kwak M.-J."/>
        </authorList>
    </citation>
    <scope>NUCLEOTIDE SEQUENCE [LARGE SCALE GENOMIC DNA]</scope>
    <source>
        <strain evidence="11 12">DS-58</strain>
    </source>
</reference>
<dbReference type="GO" id="GO:0005886">
    <property type="term" value="C:plasma membrane"/>
    <property type="evidence" value="ECO:0007669"/>
    <property type="project" value="UniProtKB-SubCell"/>
</dbReference>
<keyword evidence="7" id="KW-0997">Cell inner membrane</keyword>
<comment type="subcellular location">
    <subcellularLocation>
        <location evidence="7">Cell inner membrane</location>
        <topology evidence="7">Multi-pass membrane protein</topology>
    </subcellularLocation>
    <subcellularLocation>
        <location evidence="1">Cell membrane</location>
        <topology evidence="1">Multi-pass membrane protein</topology>
    </subcellularLocation>
</comment>
<evidence type="ECO:0000256" key="6">
    <source>
        <dbReference type="ARBA" id="ARBA00023136"/>
    </source>
</evidence>
<keyword evidence="8" id="KW-0732">Signal</keyword>
<evidence type="ECO:0000256" key="2">
    <source>
        <dbReference type="ARBA" id="ARBA00008017"/>
    </source>
</evidence>
<dbReference type="InterPro" id="IPR049278">
    <property type="entry name" value="MS_channel_C"/>
</dbReference>
<evidence type="ECO:0000256" key="8">
    <source>
        <dbReference type="SAM" id="SignalP"/>
    </source>
</evidence>
<evidence type="ECO:0000256" key="1">
    <source>
        <dbReference type="ARBA" id="ARBA00004651"/>
    </source>
</evidence>
<evidence type="ECO:0000256" key="5">
    <source>
        <dbReference type="ARBA" id="ARBA00022989"/>
    </source>
</evidence>
<evidence type="ECO:0000313" key="11">
    <source>
        <dbReference type="EMBL" id="KGQ20055.1"/>
    </source>
</evidence>
<evidence type="ECO:0000256" key="3">
    <source>
        <dbReference type="ARBA" id="ARBA00022475"/>
    </source>
</evidence>
<comment type="function">
    <text evidence="7">Mechanosensitive channel that participates in the regulation of osmotic pressure changes within the cell, opening in response to stretch forces in the membrane lipid bilayer, without the need for other proteins. Contributes to normal resistance to hypoosmotic shock. Forms an ion channel of 1.0 nanosiemens conductance with a slight preference for anions.</text>
</comment>
<feature type="transmembrane region" description="Helical" evidence="7">
    <location>
        <begin position="320"/>
        <end position="337"/>
    </location>
</feature>
<evidence type="ECO:0000256" key="4">
    <source>
        <dbReference type="ARBA" id="ARBA00022692"/>
    </source>
</evidence>
<dbReference type="InterPro" id="IPR010920">
    <property type="entry name" value="LSM_dom_sf"/>
</dbReference>
<dbReference type="InterPro" id="IPR011066">
    <property type="entry name" value="MscS_channel_C_sf"/>
</dbReference>
<dbReference type="Proteomes" id="UP000030518">
    <property type="component" value="Unassembled WGS sequence"/>
</dbReference>
<dbReference type="Gene3D" id="2.30.30.60">
    <property type="match status" value="1"/>
</dbReference>
<feature type="signal peptide" evidence="8">
    <location>
        <begin position="1"/>
        <end position="30"/>
    </location>
</feature>
<keyword evidence="5 7" id="KW-1133">Transmembrane helix</keyword>
<feature type="transmembrane region" description="Helical" evidence="7">
    <location>
        <begin position="160"/>
        <end position="178"/>
    </location>
</feature>
<feature type="transmembrane region" description="Helical" evidence="7">
    <location>
        <begin position="267"/>
        <end position="289"/>
    </location>
</feature>
<dbReference type="PANTHER" id="PTHR30221:SF18">
    <property type="entry name" value="SLL0590 PROTEIN"/>
    <property type="match status" value="1"/>
</dbReference>
<evidence type="ECO:0000259" key="10">
    <source>
        <dbReference type="Pfam" id="PF21082"/>
    </source>
</evidence>
<comment type="subunit">
    <text evidence="7">Homoheptamer.</text>
</comment>
<keyword evidence="4 7" id="KW-0812">Transmembrane</keyword>
<dbReference type="OrthoDB" id="9780668at2"/>
<dbReference type="InterPro" id="IPR006685">
    <property type="entry name" value="MscS_channel_2nd"/>
</dbReference>
<protein>
    <recommendedName>
        <fullName evidence="7">Small-conductance mechanosensitive channel</fullName>
    </recommendedName>
</protein>
<dbReference type="GO" id="GO:0008381">
    <property type="term" value="F:mechanosensitive monoatomic ion channel activity"/>
    <property type="evidence" value="ECO:0007669"/>
    <property type="project" value="InterPro"/>
</dbReference>
<dbReference type="PATRIC" id="fig|1300345.3.peg.802"/>
<name>A0A0A2WP50_9GAMM</name>